<dbReference type="Proteomes" id="UP000649345">
    <property type="component" value="Unassembled WGS sequence"/>
</dbReference>
<dbReference type="InterPro" id="IPR013325">
    <property type="entry name" value="RNA_pol_sigma_r2"/>
</dbReference>
<keyword evidence="4" id="KW-0238">DNA-binding</keyword>
<dbReference type="SUPFAM" id="SSF88946">
    <property type="entry name" value="Sigma2 domain of RNA polymerase sigma factors"/>
    <property type="match status" value="1"/>
</dbReference>
<dbReference type="Gene3D" id="1.10.1740.10">
    <property type="match status" value="1"/>
</dbReference>
<dbReference type="SUPFAM" id="SSF88659">
    <property type="entry name" value="Sigma3 and sigma4 domains of RNA polymerase sigma factors"/>
    <property type="match status" value="1"/>
</dbReference>
<evidence type="ECO:0000259" key="6">
    <source>
        <dbReference type="Pfam" id="PF04542"/>
    </source>
</evidence>
<keyword evidence="3" id="KW-0731">Sigma factor</keyword>
<dbReference type="PANTHER" id="PTHR43133">
    <property type="entry name" value="RNA POLYMERASE ECF-TYPE SIGMA FACTO"/>
    <property type="match status" value="1"/>
</dbReference>
<evidence type="ECO:0000313" key="8">
    <source>
        <dbReference type="EMBL" id="MBC5658175.1"/>
    </source>
</evidence>
<dbReference type="PANTHER" id="PTHR43133:SF60">
    <property type="entry name" value="RNA POLYMERASE SIGMA FACTOR SIGV"/>
    <property type="match status" value="1"/>
</dbReference>
<dbReference type="GO" id="GO:0016987">
    <property type="term" value="F:sigma factor activity"/>
    <property type="evidence" value="ECO:0007669"/>
    <property type="project" value="UniProtKB-KW"/>
</dbReference>
<keyword evidence="9" id="KW-1185">Reference proteome</keyword>
<comment type="caution">
    <text evidence="8">The sequence shown here is derived from an EMBL/GenBank/DDBJ whole genome shotgun (WGS) entry which is preliminary data.</text>
</comment>
<evidence type="ECO:0000256" key="3">
    <source>
        <dbReference type="ARBA" id="ARBA00023082"/>
    </source>
</evidence>
<dbReference type="InterPro" id="IPR036388">
    <property type="entry name" value="WH-like_DNA-bd_sf"/>
</dbReference>
<name>A0A923L9J0_9FIRM</name>
<evidence type="ECO:0000256" key="4">
    <source>
        <dbReference type="ARBA" id="ARBA00023125"/>
    </source>
</evidence>
<dbReference type="InterPro" id="IPR013324">
    <property type="entry name" value="RNA_pol_sigma_r3/r4-like"/>
</dbReference>
<evidence type="ECO:0000313" key="9">
    <source>
        <dbReference type="Proteomes" id="UP000649345"/>
    </source>
</evidence>
<dbReference type="Pfam" id="PF04542">
    <property type="entry name" value="Sigma70_r2"/>
    <property type="match status" value="1"/>
</dbReference>
<keyword evidence="5" id="KW-0804">Transcription</keyword>
<dbReference type="EMBL" id="JACOOR010000001">
    <property type="protein sequence ID" value="MBC5658175.1"/>
    <property type="molecule type" value="Genomic_DNA"/>
</dbReference>
<reference evidence="8" key="1">
    <citation type="submission" date="2020-08" db="EMBL/GenBank/DDBJ databases">
        <title>Genome public.</title>
        <authorList>
            <person name="Liu C."/>
            <person name="Sun Q."/>
        </authorList>
    </citation>
    <scope>NUCLEOTIDE SEQUENCE</scope>
    <source>
        <strain evidence="8">NSJ-68</strain>
    </source>
</reference>
<dbReference type="InterPro" id="IPR007630">
    <property type="entry name" value="RNA_pol_sigma70_r4"/>
</dbReference>
<proteinExistence type="inferred from homology"/>
<comment type="similarity">
    <text evidence="1">Belongs to the sigma-70 factor family. ECF subfamily.</text>
</comment>
<dbReference type="GO" id="GO:0003677">
    <property type="term" value="F:DNA binding"/>
    <property type="evidence" value="ECO:0007669"/>
    <property type="project" value="UniProtKB-KW"/>
</dbReference>
<evidence type="ECO:0000259" key="7">
    <source>
        <dbReference type="Pfam" id="PF04545"/>
    </source>
</evidence>
<feature type="domain" description="RNA polymerase sigma-70 region 2" evidence="6">
    <location>
        <begin position="17"/>
        <end position="79"/>
    </location>
</feature>
<dbReference type="GO" id="GO:0006352">
    <property type="term" value="P:DNA-templated transcription initiation"/>
    <property type="evidence" value="ECO:0007669"/>
    <property type="project" value="InterPro"/>
</dbReference>
<accession>A0A923L9J0</accession>
<dbReference type="RefSeq" id="WP_186872993.1">
    <property type="nucleotide sequence ID" value="NZ_JACOOR010000001.1"/>
</dbReference>
<dbReference type="InterPro" id="IPR039425">
    <property type="entry name" value="RNA_pol_sigma-70-like"/>
</dbReference>
<organism evidence="8 9">
    <name type="scientific">Anaerosacchariphilus hominis</name>
    <dbReference type="NCBI Taxonomy" id="2763017"/>
    <lineage>
        <taxon>Bacteria</taxon>
        <taxon>Bacillati</taxon>
        <taxon>Bacillota</taxon>
        <taxon>Clostridia</taxon>
        <taxon>Lachnospirales</taxon>
        <taxon>Lachnospiraceae</taxon>
        <taxon>Anaerosacchariphilus</taxon>
    </lineage>
</organism>
<keyword evidence="2" id="KW-0805">Transcription regulation</keyword>
<dbReference type="CDD" id="cd06171">
    <property type="entry name" value="Sigma70_r4"/>
    <property type="match status" value="1"/>
</dbReference>
<dbReference type="InterPro" id="IPR007627">
    <property type="entry name" value="RNA_pol_sigma70_r2"/>
</dbReference>
<dbReference type="NCBIfam" id="TIGR02937">
    <property type="entry name" value="sigma70-ECF"/>
    <property type="match status" value="1"/>
</dbReference>
<dbReference type="Pfam" id="PF04545">
    <property type="entry name" value="Sigma70_r4"/>
    <property type="match status" value="1"/>
</dbReference>
<evidence type="ECO:0000256" key="5">
    <source>
        <dbReference type="ARBA" id="ARBA00023163"/>
    </source>
</evidence>
<protein>
    <submittedName>
        <fullName evidence="8">Sigma-70 family RNA polymerase sigma factor</fullName>
    </submittedName>
</protein>
<dbReference type="Gene3D" id="1.10.10.10">
    <property type="entry name" value="Winged helix-like DNA-binding domain superfamily/Winged helix DNA-binding domain"/>
    <property type="match status" value="1"/>
</dbReference>
<dbReference type="InterPro" id="IPR014284">
    <property type="entry name" value="RNA_pol_sigma-70_dom"/>
</dbReference>
<evidence type="ECO:0000256" key="1">
    <source>
        <dbReference type="ARBA" id="ARBA00010641"/>
    </source>
</evidence>
<dbReference type="AlphaFoldDB" id="A0A923L9J0"/>
<feature type="domain" description="RNA polymerase sigma-70 region 4" evidence="7">
    <location>
        <begin position="104"/>
        <end position="152"/>
    </location>
</feature>
<evidence type="ECO:0000256" key="2">
    <source>
        <dbReference type="ARBA" id="ARBA00023015"/>
    </source>
</evidence>
<gene>
    <name evidence="8" type="ORF">H8S44_00035</name>
</gene>
<sequence length="164" mass="19401">MKTEVLQKQVEDQILDNYEAMYRLAYTYVRNQEDALDIVQESVYKAIKNAGKVQQESYIRTWLWRIVMNTAVDFIRSRKNETELEAAGETGKEDTYRDFDTLEALKVLDERERTVVVLRFFEDQKLEDIARTLRENTNTVKSILYRSLKKLKVELSEGELLYEG</sequence>